<dbReference type="Pfam" id="PF14310">
    <property type="entry name" value="Fn3-like"/>
    <property type="match status" value="1"/>
</dbReference>
<dbReference type="Proteomes" id="UP000238071">
    <property type="component" value="Unassembled WGS sequence"/>
</dbReference>
<dbReference type="InterPro" id="IPR017853">
    <property type="entry name" value="GH"/>
</dbReference>
<dbReference type="SUPFAM" id="SSF51445">
    <property type="entry name" value="(Trans)glycosidases"/>
    <property type="match status" value="1"/>
</dbReference>
<dbReference type="InterPro" id="IPR036881">
    <property type="entry name" value="Glyco_hydro_3_C_sf"/>
</dbReference>
<dbReference type="InterPro" id="IPR001764">
    <property type="entry name" value="Glyco_hydro_3_N"/>
</dbReference>
<proteinExistence type="inferred from homology"/>
<name>A0A2S6GSM4_9GAMM</name>
<evidence type="ECO:0000313" key="11">
    <source>
        <dbReference type="EMBL" id="PPK68210.1"/>
    </source>
</evidence>
<evidence type="ECO:0000256" key="8">
    <source>
        <dbReference type="ARBA" id="ARBA00032194"/>
    </source>
</evidence>
<sequence length="771" mass="84243">MQLKISRCVSKTLNNQHAKNTKLQTLHIILIIILSVISGRSVSAQETSKAIENKVKTLLSQMTLEEKVGQMTQVDIKVIGNIEKQHGRAEELIDPGKLKEAVVKRHVGSILNAPFTPNNEALSIETWRLMMRTVQEAAAKTRLKIPVIYGIDAIHGATYTQNAVLFPQAINMAATFNAELAFKEGEITAREVRASGLQWNFSTVMDIGRQPLWPRLWETFGEDVHLATVMGTSYIKGHQGDDFSAADKAPTCLKHYVGYSYPLNGKDRTPAWIGERVLREYFLPTFEAGIKAGSPTVMVNSAEVDGIPGHANYQYLTTILRGELGFKGIAVSDWADIERLYTRDKMAASPKEAVKIAVMAGVDMSMVPFDFSFYDLLIDLVKSGEVPMSRIDEAVSRILTVKYQAGLFDPKPLLPIAGNFATAEAIAANRQAARESIVLAKNDSHILPLKKDANILVAGPTANLLSTLNGGWTVTWQGAAEELYPQEKLTVLEAIKEKSDGKVTYVGGGSFDAPIDVQKVVDEARNHDVILLGLGEHPYTETPGNIETLNLDQVQVDLANAAMATGKPVILLTLGGRPRIITSIAERASGVILGFLPGMEGGEAIADILYGDYNPNGKLPISYPRNTNGITPYDYKPIESFESNVYDPLYPFGHGLSYTTFETSGLKVDKDKINQGENIVVNVNVKNTGALTGKEAVLVYINDVAASVTRPNKQLKAFKKVELNPGQTETLSFTLTPHDLSFIGVDLKRIVEPGDFKVMVGNETVGFTVTK</sequence>
<accession>A0A2S6GSM4</accession>
<evidence type="ECO:0000256" key="4">
    <source>
        <dbReference type="ARBA" id="ARBA00022729"/>
    </source>
</evidence>
<comment type="catalytic activity">
    <reaction evidence="1">
        <text>Hydrolysis of terminal, non-reducing beta-D-glucosyl residues with release of beta-D-glucose.</text>
        <dbReference type="EC" id="3.2.1.21"/>
    </reaction>
</comment>
<dbReference type="PANTHER" id="PTHR30620:SF16">
    <property type="entry name" value="LYSOSOMAL BETA GLUCOSIDASE"/>
    <property type="match status" value="1"/>
</dbReference>
<dbReference type="PANTHER" id="PTHR30620">
    <property type="entry name" value="PERIPLASMIC BETA-GLUCOSIDASE-RELATED"/>
    <property type="match status" value="1"/>
</dbReference>
<comment type="similarity">
    <text evidence="2">Belongs to the glycosyl hydrolase 3 family.</text>
</comment>
<dbReference type="GO" id="GO:0009251">
    <property type="term" value="P:glucan catabolic process"/>
    <property type="evidence" value="ECO:0007669"/>
    <property type="project" value="TreeGrafter"/>
</dbReference>
<gene>
    <name evidence="11" type="ORF">B0F88_11242</name>
</gene>
<evidence type="ECO:0000259" key="10">
    <source>
        <dbReference type="SMART" id="SM01217"/>
    </source>
</evidence>
<dbReference type="PRINTS" id="PR00133">
    <property type="entry name" value="GLHYDRLASE3"/>
</dbReference>
<dbReference type="EMBL" id="PTIY01000012">
    <property type="protein sequence ID" value="PPK68210.1"/>
    <property type="molecule type" value="Genomic_DNA"/>
</dbReference>
<dbReference type="SUPFAM" id="SSF52279">
    <property type="entry name" value="Beta-D-glucan exohydrolase, C-terminal domain"/>
    <property type="match status" value="1"/>
</dbReference>
<protein>
    <recommendedName>
        <fullName evidence="3">beta-glucosidase</fullName>
        <ecNumber evidence="3">3.2.1.21</ecNumber>
    </recommendedName>
    <alternativeName>
        <fullName evidence="9">Beta-D-glucoside glucohydrolase</fullName>
    </alternativeName>
    <alternativeName>
        <fullName evidence="7">Cellobiase</fullName>
    </alternativeName>
    <alternativeName>
        <fullName evidence="8">Gentiobiase</fullName>
    </alternativeName>
</protein>
<evidence type="ECO:0000256" key="6">
    <source>
        <dbReference type="ARBA" id="ARBA00023295"/>
    </source>
</evidence>
<evidence type="ECO:0000256" key="9">
    <source>
        <dbReference type="ARBA" id="ARBA00032594"/>
    </source>
</evidence>
<evidence type="ECO:0000313" key="12">
    <source>
        <dbReference type="Proteomes" id="UP000238071"/>
    </source>
</evidence>
<dbReference type="FunFam" id="3.20.20.300:FF:000007">
    <property type="entry name" value="Lysosomal beta glucosidase"/>
    <property type="match status" value="1"/>
</dbReference>
<dbReference type="Pfam" id="PF00933">
    <property type="entry name" value="Glyco_hydro_3"/>
    <property type="match status" value="1"/>
</dbReference>
<dbReference type="InterPro" id="IPR002772">
    <property type="entry name" value="Glyco_hydro_3_C"/>
</dbReference>
<evidence type="ECO:0000256" key="1">
    <source>
        <dbReference type="ARBA" id="ARBA00000448"/>
    </source>
</evidence>
<evidence type="ECO:0000256" key="3">
    <source>
        <dbReference type="ARBA" id="ARBA00012744"/>
    </source>
</evidence>
<dbReference type="Pfam" id="PF01915">
    <property type="entry name" value="Glyco_hydro_3_C"/>
    <property type="match status" value="1"/>
</dbReference>
<organism evidence="11 12">
    <name type="scientific">Methylobacter tundripaludum</name>
    <dbReference type="NCBI Taxonomy" id="173365"/>
    <lineage>
        <taxon>Bacteria</taxon>
        <taxon>Pseudomonadati</taxon>
        <taxon>Pseudomonadota</taxon>
        <taxon>Gammaproteobacteria</taxon>
        <taxon>Methylococcales</taxon>
        <taxon>Methylococcaceae</taxon>
        <taxon>Methylobacter</taxon>
    </lineage>
</organism>
<dbReference type="InterPro" id="IPR051915">
    <property type="entry name" value="Cellulose_Degrad_GH3"/>
</dbReference>
<keyword evidence="5" id="KW-0378">Hydrolase</keyword>
<dbReference type="EC" id="3.2.1.21" evidence="3"/>
<keyword evidence="12" id="KW-1185">Reference proteome</keyword>
<evidence type="ECO:0000256" key="5">
    <source>
        <dbReference type="ARBA" id="ARBA00022801"/>
    </source>
</evidence>
<reference evidence="11 12" key="1">
    <citation type="submission" date="2018-02" db="EMBL/GenBank/DDBJ databases">
        <title>Subsurface microbial communities from deep shales in Ohio and West Virginia, USA.</title>
        <authorList>
            <person name="Wrighton K."/>
        </authorList>
    </citation>
    <scope>NUCLEOTIDE SEQUENCE [LARGE SCALE GENOMIC DNA]</scope>
    <source>
        <strain evidence="11 12">OWC-G53F</strain>
    </source>
</reference>
<dbReference type="InterPro" id="IPR026891">
    <property type="entry name" value="Fn3-like"/>
</dbReference>
<evidence type="ECO:0000256" key="7">
    <source>
        <dbReference type="ARBA" id="ARBA00031448"/>
    </source>
</evidence>
<dbReference type="SMART" id="SM01217">
    <property type="entry name" value="Fn3_like"/>
    <property type="match status" value="1"/>
</dbReference>
<dbReference type="InterPro" id="IPR036962">
    <property type="entry name" value="Glyco_hydro_3_N_sf"/>
</dbReference>
<dbReference type="GO" id="GO:0008422">
    <property type="term" value="F:beta-glucosidase activity"/>
    <property type="evidence" value="ECO:0007669"/>
    <property type="project" value="UniProtKB-EC"/>
</dbReference>
<keyword evidence="6" id="KW-0326">Glycosidase</keyword>
<feature type="domain" description="Fibronectin type III-like" evidence="10">
    <location>
        <begin position="695"/>
        <end position="764"/>
    </location>
</feature>
<dbReference type="FunFam" id="2.60.40.10:FF:000495">
    <property type="entry name" value="Periplasmic beta-glucosidase"/>
    <property type="match status" value="1"/>
</dbReference>
<dbReference type="AlphaFoldDB" id="A0A2S6GSM4"/>
<comment type="caution">
    <text evidence="11">The sequence shown here is derived from an EMBL/GenBank/DDBJ whole genome shotgun (WGS) entry which is preliminary data.</text>
</comment>
<dbReference type="Gene3D" id="3.40.50.1700">
    <property type="entry name" value="Glycoside hydrolase family 3 C-terminal domain"/>
    <property type="match status" value="1"/>
</dbReference>
<dbReference type="InterPro" id="IPR013783">
    <property type="entry name" value="Ig-like_fold"/>
</dbReference>
<dbReference type="Gene3D" id="2.60.40.10">
    <property type="entry name" value="Immunoglobulins"/>
    <property type="match status" value="1"/>
</dbReference>
<dbReference type="Gene3D" id="3.20.20.300">
    <property type="entry name" value="Glycoside hydrolase, family 3, N-terminal domain"/>
    <property type="match status" value="1"/>
</dbReference>
<keyword evidence="4" id="KW-0732">Signal</keyword>
<evidence type="ECO:0000256" key="2">
    <source>
        <dbReference type="ARBA" id="ARBA00005336"/>
    </source>
</evidence>